<proteinExistence type="predicted"/>
<dbReference type="EMBL" id="KV440994">
    <property type="protein sequence ID" value="OAD68565.1"/>
    <property type="molecule type" value="Genomic_DNA"/>
</dbReference>
<dbReference type="RefSeq" id="XP_018286605.1">
    <property type="nucleotide sequence ID" value="XM_018432419.1"/>
</dbReference>
<dbReference type="Proteomes" id="UP000077315">
    <property type="component" value="Unassembled WGS sequence"/>
</dbReference>
<name>A0A162WK89_PHYB8</name>
<dbReference type="AlphaFoldDB" id="A0A162WK89"/>
<evidence type="ECO:0000313" key="3">
    <source>
        <dbReference type="Proteomes" id="UP000077315"/>
    </source>
</evidence>
<dbReference type="VEuPathDB" id="FungiDB:PHYBLDRAFT_150161"/>
<organism evidence="2 3">
    <name type="scientific">Phycomyces blakesleeanus (strain ATCC 8743b / DSM 1359 / FGSC 10004 / NBRC 33097 / NRRL 1555)</name>
    <dbReference type="NCBI Taxonomy" id="763407"/>
    <lineage>
        <taxon>Eukaryota</taxon>
        <taxon>Fungi</taxon>
        <taxon>Fungi incertae sedis</taxon>
        <taxon>Mucoromycota</taxon>
        <taxon>Mucoromycotina</taxon>
        <taxon>Mucoromycetes</taxon>
        <taxon>Mucorales</taxon>
        <taxon>Phycomycetaceae</taxon>
        <taxon>Phycomyces</taxon>
    </lineage>
</organism>
<evidence type="ECO:0000313" key="2">
    <source>
        <dbReference type="EMBL" id="OAD68565.1"/>
    </source>
</evidence>
<keyword evidence="3" id="KW-1185">Reference proteome</keyword>
<evidence type="ECO:0000256" key="1">
    <source>
        <dbReference type="SAM" id="MobiDB-lite"/>
    </source>
</evidence>
<gene>
    <name evidence="2" type="ORF">PHYBLDRAFT_150161</name>
</gene>
<feature type="region of interest" description="Disordered" evidence="1">
    <location>
        <begin position="68"/>
        <end position="98"/>
    </location>
</feature>
<protein>
    <submittedName>
        <fullName evidence="2">Uncharacterized protein</fullName>
    </submittedName>
</protein>
<dbReference type="InParanoid" id="A0A162WK89"/>
<sequence>MSKITKAPCYQCRTCKSTFNNSQTYKRCLERCMTNRAELLANGEVSQTVSLPDQSQFTSAMVPNLAFGENINTSSSEDMDIIDSTEDDESMMPQYPRF</sequence>
<reference evidence="3" key="1">
    <citation type="submission" date="2015-06" db="EMBL/GenBank/DDBJ databases">
        <title>Expansion of signal transduction pathways in fungi by whole-genome duplication.</title>
        <authorList>
            <consortium name="DOE Joint Genome Institute"/>
            <person name="Corrochano L.M."/>
            <person name="Kuo A."/>
            <person name="Marcet-Houben M."/>
            <person name="Polaino S."/>
            <person name="Salamov A."/>
            <person name="Villalobos J.M."/>
            <person name="Alvarez M.I."/>
            <person name="Avalos J."/>
            <person name="Benito E.P."/>
            <person name="Benoit I."/>
            <person name="Burger G."/>
            <person name="Camino L.P."/>
            <person name="Canovas D."/>
            <person name="Cerda-Olmedo E."/>
            <person name="Cheng J.-F."/>
            <person name="Dominguez A."/>
            <person name="Elias M."/>
            <person name="Eslava A.P."/>
            <person name="Glaser F."/>
            <person name="Grimwood J."/>
            <person name="Gutierrez G."/>
            <person name="Heitman J."/>
            <person name="Henrissat B."/>
            <person name="Iturriaga E.A."/>
            <person name="Lang B.F."/>
            <person name="Lavin J.L."/>
            <person name="Lee S."/>
            <person name="Li W."/>
            <person name="Lindquist E."/>
            <person name="Lopez-Garcia S."/>
            <person name="Luque E.M."/>
            <person name="Marcos A.T."/>
            <person name="Martin J."/>
            <person name="McCluskey K."/>
            <person name="Medina H.R."/>
            <person name="Miralles-Duran A."/>
            <person name="Miyazaki A."/>
            <person name="Munoz-Torres E."/>
            <person name="Oguiza J.A."/>
            <person name="Ohm R."/>
            <person name="Olmedo M."/>
            <person name="Orejas M."/>
            <person name="Ortiz-Castellanos L."/>
            <person name="Pisabarro A.G."/>
            <person name="Rodriguez-Romero J."/>
            <person name="Ruiz-Herrera J."/>
            <person name="Ruiz-Vazquez R."/>
            <person name="Sanz C."/>
            <person name="Schackwitz W."/>
            <person name="Schmutz J."/>
            <person name="Shahriari M."/>
            <person name="Shelest E."/>
            <person name="Silva-Franco F."/>
            <person name="Soanes D."/>
            <person name="Syed K."/>
            <person name="Tagua V.G."/>
            <person name="Talbot N.J."/>
            <person name="Thon M."/>
            <person name="De vries R.P."/>
            <person name="Wiebenga A."/>
            <person name="Yadav J.S."/>
            <person name="Braun E.L."/>
            <person name="Baker S."/>
            <person name="Garre V."/>
            <person name="Horwitz B."/>
            <person name="Torres-Martinez S."/>
            <person name="Idnurm A."/>
            <person name="Herrera-Estrella A."/>
            <person name="Gabaldon T."/>
            <person name="Grigoriev I.V."/>
        </authorList>
    </citation>
    <scope>NUCLEOTIDE SEQUENCE [LARGE SCALE GENOMIC DNA]</scope>
    <source>
        <strain evidence="3">NRRL 1555(-)</strain>
    </source>
</reference>
<accession>A0A162WK89</accession>
<dbReference type="GeneID" id="28993325"/>
<feature type="compositionally biased region" description="Acidic residues" evidence="1">
    <location>
        <begin position="77"/>
        <end position="90"/>
    </location>
</feature>